<evidence type="ECO:0000259" key="5">
    <source>
        <dbReference type="Pfam" id="PF08245"/>
    </source>
</evidence>
<name>X1TIH4_9ZZZZ</name>
<evidence type="ECO:0000256" key="3">
    <source>
        <dbReference type="ARBA" id="ARBA00022741"/>
    </source>
</evidence>
<accession>X1TIH4</accession>
<proteinExistence type="inferred from homology"/>
<dbReference type="GO" id="GO:0008841">
    <property type="term" value="F:dihydrofolate synthase activity"/>
    <property type="evidence" value="ECO:0007669"/>
    <property type="project" value="TreeGrafter"/>
</dbReference>
<reference evidence="6" key="1">
    <citation type="journal article" date="2014" name="Front. Microbiol.">
        <title>High frequency of phylogenetically diverse reductive dehalogenase-homologous genes in deep subseafloor sedimentary metagenomes.</title>
        <authorList>
            <person name="Kawai M."/>
            <person name="Futagami T."/>
            <person name="Toyoda A."/>
            <person name="Takaki Y."/>
            <person name="Nishi S."/>
            <person name="Hori S."/>
            <person name="Arai W."/>
            <person name="Tsubouchi T."/>
            <person name="Morono Y."/>
            <person name="Uchiyama I."/>
            <person name="Ito T."/>
            <person name="Fujiyama A."/>
            <person name="Inagaki F."/>
            <person name="Takami H."/>
        </authorList>
    </citation>
    <scope>NUCLEOTIDE SEQUENCE</scope>
    <source>
        <strain evidence="6">Expedition CK06-06</strain>
    </source>
</reference>
<dbReference type="PANTHER" id="PTHR11136:SF0">
    <property type="entry name" value="DIHYDROFOLATE SYNTHETASE-RELATED"/>
    <property type="match status" value="1"/>
</dbReference>
<keyword evidence="4" id="KW-0067">ATP-binding</keyword>
<dbReference type="Pfam" id="PF08245">
    <property type="entry name" value="Mur_ligase_M"/>
    <property type="match status" value="1"/>
</dbReference>
<dbReference type="InterPro" id="IPR018109">
    <property type="entry name" value="Folylpolyglutamate_synth_CS"/>
</dbReference>
<protein>
    <recommendedName>
        <fullName evidence="5">Mur ligase central domain-containing protein</fullName>
    </recommendedName>
</protein>
<organism evidence="6">
    <name type="scientific">marine sediment metagenome</name>
    <dbReference type="NCBI Taxonomy" id="412755"/>
    <lineage>
        <taxon>unclassified sequences</taxon>
        <taxon>metagenomes</taxon>
        <taxon>ecological metagenomes</taxon>
    </lineage>
</organism>
<dbReference type="AlphaFoldDB" id="X1TIH4"/>
<dbReference type="NCBIfam" id="TIGR01499">
    <property type="entry name" value="folC"/>
    <property type="match status" value="1"/>
</dbReference>
<feature type="non-terminal residue" evidence="6">
    <location>
        <position position="229"/>
    </location>
</feature>
<evidence type="ECO:0000256" key="4">
    <source>
        <dbReference type="ARBA" id="ARBA00022840"/>
    </source>
</evidence>
<feature type="domain" description="Mur ligase central" evidence="5">
    <location>
        <begin position="52"/>
        <end position="198"/>
    </location>
</feature>
<comment type="caution">
    <text evidence="6">The sequence shown here is derived from an EMBL/GenBank/DDBJ whole genome shotgun (WGS) entry which is preliminary data.</text>
</comment>
<keyword evidence="2" id="KW-0436">Ligase</keyword>
<dbReference type="EMBL" id="BARW01008800">
    <property type="protein sequence ID" value="GAI87380.1"/>
    <property type="molecule type" value="Genomic_DNA"/>
</dbReference>
<evidence type="ECO:0000313" key="6">
    <source>
        <dbReference type="EMBL" id="GAI87380.1"/>
    </source>
</evidence>
<gene>
    <name evidence="6" type="ORF">S12H4_17910</name>
</gene>
<dbReference type="SUPFAM" id="SSF53623">
    <property type="entry name" value="MurD-like peptide ligases, catalytic domain"/>
    <property type="match status" value="1"/>
</dbReference>
<dbReference type="GO" id="GO:0004326">
    <property type="term" value="F:tetrahydrofolylpolyglutamate synthase activity"/>
    <property type="evidence" value="ECO:0007669"/>
    <property type="project" value="InterPro"/>
</dbReference>
<evidence type="ECO:0000256" key="1">
    <source>
        <dbReference type="ARBA" id="ARBA00008276"/>
    </source>
</evidence>
<dbReference type="InterPro" id="IPR001645">
    <property type="entry name" value="Folylpolyglutamate_synth"/>
</dbReference>
<dbReference type="InterPro" id="IPR036565">
    <property type="entry name" value="Mur-like_cat_sf"/>
</dbReference>
<dbReference type="GO" id="GO:0005737">
    <property type="term" value="C:cytoplasm"/>
    <property type="evidence" value="ECO:0007669"/>
    <property type="project" value="TreeGrafter"/>
</dbReference>
<dbReference type="PROSITE" id="PS01012">
    <property type="entry name" value="FOLYLPOLYGLU_SYNT_2"/>
    <property type="match status" value="1"/>
</dbReference>
<dbReference type="GO" id="GO:0005524">
    <property type="term" value="F:ATP binding"/>
    <property type="evidence" value="ECO:0007669"/>
    <property type="project" value="UniProtKB-KW"/>
</dbReference>
<dbReference type="PANTHER" id="PTHR11136">
    <property type="entry name" value="FOLYLPOLYGLUTAMATE SYNTHASE-RELATED"/>
    <property type="match status" value="1"/>
</dbReference>
<keyword evidence="3" id="KW-0547">Nucleotide-binding</keyword>
<evidence type="ECO:0000256" key="2">
    <source>
        <dbReference type="ARBA" id="ARBA00022598"/>
    </source>
</evidence>
<sequence>MNYQQAIDYINSYTDYEKIGMPHDPAFYDLRRVDELLSLLGDPHKRAGSVHITGTNGKGSVAVMVAAALTASGYGTGLYTSPHLHSWRERIRVDGELISESGLAQLVTDLKPHVEAVNEKATYGQLTTFEFLTCMAFAYFGKKGVKFQVLEVGMGGKFDATSVITPLVAIITTIGLDHTDVLGSMVAEIAAEKCGIIKPDISVVISPQPPQAAEVIEQTCAERGAKLLV</sequence>
<comment type="similarity">
    <text evidence="1">Belongs to the folylpolyglutamate synthase family.</text>
</comment>
<dbReference type="Gene3D" id="3.40.1190.10">
    <property type="entry name" value="Mur-like, catalytic domain"/>
    <property type="match status" value="1"/>
</dbReference>
<dbReference type="InterPro" id="IPR013221">
    <property type="entry name" value="Mur_ligase_cen"/>
</dbReference>